<evidence type="ECO:0000256" key="1">
    <source>
        <dbReference type="SAM" id="MobiDB-lite"/>
    </source>
</evidence>
<reference evidence="2" key="2">
    <citation type="submission" date="2021-02" db="EMBL/GenBank/DDBJ databases">
        <authorList>
            <person name="Kimball J.A."/>
            <person name="Haas M.W."/>
            <person name="Macchietto M."/>
            <person name="Kono T."/>
            <person name="Duquette J."/>
            <person name="Shao M."/>
        </authorList>
    </citation>
    <scope>NUCLEOTIDE SEQUENCE</scope>
    <source>
        <tissue evidence="2">Fresh leaf tissue</tissue>
    </source>
</reference>
<dbReference type="EMBL" id="JAAALK010000288">
    <property type="protein sequence ID" value="KAG8054128.1"/>
    <property type="molecule type" value="Genomic_DNA"/>
</dbReference>
<name>A0A8J5RYH0_ZIZPA</name>
<reference evidence="2" key="1">
    <citation type="journal article" date="2021" name="bioRxiv">
        <title>Whole Genome Assembly and Annotation of Northern Wild Rice, Zizania palustris L., Supports a Whole Genome Duplication in the Zizania Genus.</title>
        <authorList>
            <person name="Haas M."/>
            <person name="Kono T."/>
            <person name="Macchietto M."/>
            <person name="Millas R."/>
            <person name="McGilp L."/>
            <person name="Shao M."/>
            <person name="Duquette J."/>
            <person name="Hirsch C.N."/>
            <person name="Kimball J."/>
        </authorList>
    </citation>
    <scope>NUCLEOTIDE SEQUENCE</scope>
    <source>
        <tissue evidence="2">Fresh leaf tissue</tissue>
    </source>
</reference>
<dbReference type="Proteomes" id="UP000729402">
    <property type="component" value="Unassembled WGS sequence"/>
</dbReference>
<sequence length="76" mass="8047">MQGSTDDTGDGWCSSLEQWSQDSKRSRREGSESVGGGSEGAPLEGEEQEHTDMGKGRGLTFVAVEVLGVEVPPMTC</sequence>
<accession>A0A8J5RYH0</accession>
<evidence type="ECO:0000313" key="3">
    <source>
        <dbReference type="Proteomes" id="UP000729402"/>
    </source>
</evidence>
<feature type="compositionally biased region" description="Basic and acidic residues" evidence="1">
    <location>
        <begin position="22"/>
        <end position="31"/>
    </location>
</feature>
<feature type="region of interest" description="Disordered" evidence="1">
    <location>
        <begin position="1"/>
        <end position="57"/>
    </location>
</feature>
<protein>
    <submittedName>
        <fullName evidence="2">Uncharacterized protein</fullName>
    </submittedName>
</protein>
<organism evidence="2 3">
    <name type="scientific">Zizania palustris</name>
    <name type="common">Northern wild rice</name>
    <dbReference type="NCBI Taxonomy" id="103762"/>
    <lineage>
        <taxon>Eukaryota</taxon>
        <taxon>Viridiplantae</taxon>
        <taxon>Streptophyta</taxon>
        <taxon>Embryophyta</taxon>
        <taxon>Tracheophyta</taxon>
        <taxon>Spermatophyta</taxon>
        <taxon>Magnoliopsida</taxon>
        <taxon>Liliopsida</taxon>
        <taxon>Poales</taxon>
        <taxon>Poaceae</taxon>
        <taxon>BOP clade</taxon>
        <taxon>Oryzoideae</taxon>
        <taxon>Oryzeae</taxon>
        <taxon>Zizaniinae</taxon>
        <taxon>Zizania</taxon>
    </lineage>
</organism>
<gene>
    <name evidence="2" type="ORF">GUJ93_ZPchr0001g29484</name>
</gene>
<proteinExistence type="predicted"/>
<evidence type="ECO:0000313" key="2">
    <source>
        <dbReference type="EMBL" id="KAG8054128.1"/>
    </source>
</evidence>
<dbReference type="AlphaFoldDB" id="A0A8J5RYH0"/>
<keyword evidence="3" id="KW-1185">Reference proteome</keyword>
<comment type="caution">
    <text evidence="2">The sequence shown here is derived from an EMBL/GenBank/DDBJ whole genome shotgun (WGS) entry which is preliminary data.</text>
</comment>